<comment type="caution">
    <text evidence="6">The sequence shown here is derived from an EMBL/GenBank/DDBJ whole genome shotgun (WGS) entry which is preliminary data.</text>
</comment>
<reference evidence="6 7" key="1">
    <citation type="journal article" date="2018" name="Front. Microbiol.">
        <title>Genomic and genetic insights into a cosmopolitan fungus, Paecilomyces variotii (Eurotiales).</title>
        <authorList>
            <person name="Urquhart A.S."/>
            <person name="Mondo S.J."/>
            <person name="Makela M.R."/>
            <person name="Hane J.K."/>
            <person name="Wiebenga A."/>
            <person name="He G."/>
            <person name="Mihaltcheva S."/>
            <person name="Pangilinan J."/>
            <person name="Lipzen A."/>
            <person name="Barry K."/>
            <person name="de Vries R.P."/>
            <person name="Grigoriev I.V."/>
            <person name="Idnurm A."/>
        </authorList>
    </citation>
    <scope>NUCLEOTIDE SEQUENCE [LARGE SCALE GENOMIC DNA]</scope>
    <source>
        <strain evidence="6 7">CBS 101075</strain>
    </source>
</reference>
<dbReference type="SUPFAM" id="SSF56176">
    <property type="entry name" value="FAD-binding/transporter-associated domain-like"/>
    <property type="match status" value="1"/>
</dbReference>
<protein>
    <submittedName>
        <fullName evidence="6">Putative FAD-binding oxidoreductase</fullName>
    </submittedName>
</protein>
<dbReference type="InterPro" id="IPR016169">
    <property type="entry name" value="FAD-bd_PCMH_sub2"/>
</dbReference>
<sequence length="510" mass="55863">MERKGLLVLMPILRTEMALASFVQIVCGIILAFFPSQVLSLTAKQAAQDICSQFNTQYPNITFLPLKSQYESGCTENWSETAWGKPTCIVKPRGTNLLQELVRTLSSQSIYYAIRSGGHSPSPLAANIDTGVLIDLSALNQIVYHADRGVVEVGTGLKWSHVYAYLDGYNVTVVGGRDLDVGVGGLILGGGLSYLSNLYGLVCDNVASYQIILANGSLIDANSTSHTDLFWALKGGANNFGIVTAFTLYTYPIHMVWGGVKQYSLDQLPRLLAAAYEFQYSGITDPYANFMLQAFTTNKTVGAVLNMVYLKPEKEPAAFAPFASISTLEDTTKVQTLTQMISGQMVPPIPRWDWFATRFTPSSSLYRDISEMVMSAPEVRTIQAVESGTLALGFQPISSSAITAGQAHGGNALGLRKETQTWFVLDVGWYQPADDATVHNATRSLSDAIMAQAQIRGVHVPYIFMNDASWDQNVIGHYGTESVERLKKVQRQYDPELIFQRLVPGGFKLP</sequence>
<dbReference type="Proteomes" id="UP000283841">
    <property type="component" value="Unassembled WGS sequence"/>
</dbReference>
<dbReference type="Gene3D" id="3.30.465.10">
    <property type="match status" value="1"/>
</dbReference>
<keyword evidence="2" id="KW-0285">Flavoprotein</keyword>
<proteinExistence type="inferred from homology"/>
<name>A0A443HPY9_BYSSP</name>
<keyword evidence="3" id="KW-0274">FAD</keyword>
<accession>A0A443HPY9</accession>
<dbReference type="RefSeq" id="XP_028483485.1">
    <property type="nucleotide sequence ID" value="XM_028630932.1"/>
</dbReference>
<dbReference type="VEuPathDB" id="FungiDB:C8Q69DRAFT_471675"/>
<dbReference type="PANTHER" id="PTHR42973">
    <property type="entry name" value="BINDING OXIDOREDUCTASE, PUTATIVE (AFU_ORTHOLOGUE AFUA_1G17690)-RELATED"/>
    <property type="match status" value="1"/>
</dbReference>
<dbReference type="GO" id="GO:0071949">
    <property type="term" value="F:FAD binding"/>
    <property type="evidence" value="ECO:0007669"/>
    <property type="project" value="InterPro"/>
</dbReference>
<gene>
    <name evidence="6" type="ORF">C8Q69DRAFT_471675</name>
</gene>
<dbReference type="GeneID" id="39600209"/>
<evidence type="ECO:0000256" key="1">
    <source>
        <dbReference type="ARBA" id="ARBA00005466"/>
    </source>
</evidence>
<evidence type="ECO:0000259" key="5">
    <source>
        <dbReference type="PROSITE" id="PS51387"/>
    </source>
</evidence>
<dbReference type="Pfam" id="PF01565">
    <property type="entry name" value="FAD_binding_4"/>
    <property type="match status" value="1"/>
</dbReference>
<dbReference type="STRING" id="264951.A0A443HPY9"/>
<evidence type="ECO:0000256" key="2">
    <source>
        <dbReference type="ARBA" id="ARBA00022630"/>
    </source>
</evidence>
<keyword evidence="7" id="KW-1185">Reference proteome</keyword>
<dbReference type="InterPro" id="IPR050416">
    <property type="entry name" value="FAD-linked_Oxidoreductase"/>
</dbReference>
<dbReference type="InterPro" id="IPR036318">
    <property type="entry name" value="FAD-bd_PCMH-like_sf"/>
</dbReference>
<evidence type="ECO:0000313" key="7">
    <source>
        <dbReference type="Proteomes" id="UP000283841"/>
    </source>
</evidence>
<dbReference type="InterPro" id="IPR006094">
    <property type="entry name" value="Oxid_FAD_bind_N"/>
</dbReference>
<dbReference type="EMBL" id="RCNU01000008">
    <property type="protein sequence ID" value="RWQ93840.1"/>
    <property type="molecule type" value="Genomic_DNA"/>
</dbReference>
<dbReference type="Gene3D" id="3.30.43.10">
    <property type="entry name" value="Uridine Diphospho-n-acetylenolpyruvylglucosamine Reductase, domain 2"/>
    <property type="match status" value="1"/>
</dbReference>
<organism evidence="6 7">
    <name type="scientific">Byssochlamys spectabilis</name>
    <name type="common">Paecilomyces variotii</name>
    <dbReference type="NCBI Taxonomy" id="264951"/>
    <lineage>
        <taxon>Eukaryota</taxon>
        <taxon>Fungi</taxon>
        <taxon>Dikarya</taxon>
        <taxon>Ascomycota</taxon>
        <taxon>Pezizomycotina</taxon>
        <taxon>Eurotiomycetes</taxon>
        <taxon>Eurotiomycetidae</taxon>
        <taxon>Eurotiales</taxon>
        <taxon>Thermoascaceae</taxon>
        <taxon>Paecilomyces</taxon>
    </lineage>
</organism>
<comment type="similarity">
    <text evidence="1">Belongs to the oxygen-dependent FAD-linked oxidoreductase family.</text>
</comment>
<keyword evidence="4" id="KW-0560">Oxidoreductase</keyword>
<dbReference type="InterPro" id="IPR016166">
    <property type="entry name" value="FAD-bd_PCMH"/>
</dbReference>
<dbReference type="InterPro" id="IPR016167">
    <property type="entry name" value="FAD-bd_PCMH_sub1"/>
</dbReference>
<dbReference type="GO" id="GO:0016491">
    <property type="term" value="F:oxidoreductase activity"/>
    <property type="evidence" value="ECO:0007669"/>
    <property type="project" value="UniProtKB-KW"/>
</dbReference>
<dbReference type="Gene3D" id="3.40.462.20">
    <property type="match status" value="1"/>
</dbReference>
<feature type="domain" description="FAD-binding PCMH-type" evidence="5">
    <location>
        <begin position="82"/>
        <end position="253"/>
    </location>
</feature>
<evidence type="ECO:0000313" key="6">
    <source>
        <dbReference type="EMBL" id="RWQ93840.1"/>
    </source>
</evidence>
<evidence type="ECO:0000256" key="4">
    <source>
        <dbReference type="ARBA" id="ARBA00023002"/>
    </source>
</evidence>
<evidence type="ECO:0000256" key="3">
    <source>
        <dbReference type="ARBA" id="ARBA00022827"/>
    </source>
</evidence>
<dbReference type="AlphaFoldDB" id="A0A443HPY9"/>
<dbReference type="PROSITE" id="PS51387">
    <property type="entry name" value="FAD_PCMH"/>
    <property type="match status" value="1"/>
</dbReference>
<dbReference type="PANTHER" id="PTHR42973:SF53">
    <property type="entry name" value="FAD-BINDING PCMH-TYPE DOMAIN-CONTAINING PROTEIN-RELATED"/>
    <property type="match status" value="1"/>
</dbReference>